<accession>A0A4T2BXJ8</accession>
<feature type="domain" description="Major facilitator superfamily (MFS) profile" evidence="8">
    <location>
        <begin position="1"/>
        <end position="417"/>
    </location>
</feature>
<dbReference type="PANTHER" id="PTHR23517:SF3">
    <property type="entry name" value="INTEGRAL MEMBRANE TRANSPORT PROTEIN"/>
    <property type="match status" value="1"/>
</dbReference>
<dbReference type="PANTHER" id="PTHR23517">
    <property type="entry name" value="RESISTANCE PROTEIN MDTM, PUTATIVE-RELATED-RELATED"/>
    <property type="match status" value="1"/>
</dbReference>
<comment type="subcellular location">
    <subcellularLocation>
        <location evidence="1">Cell membrane</location>
        <topology evidence="1">Multi-pass membrane protein</topology>
    </subcellularLocation>
</comment>
<evidence type="ECO:0000256" key="5">
    <source>
        <dbReference type="ARBA" id="ARBA00022989"/>
    </source>
</evidence>
<evidence type="ECO:0000256" key="6">
    <source>
        <dbReference type="ARBA" id="ARBA00023136"/>
    </source>
</evidence>
<dbReference type="PRINTS" id="PR01035">
    <property type="entry name" value="TCRTETA"/>
</dbReference>
<protein>
    <submittedName>
        <fullName evidence="9">MFS transporter</fullName>
    </submittedName>
</protein>
<dbReference type="Proteomes" id="UP000306192">
    <property type="component" value="Unassembled WGS sequence"/>
</dbReference>
<feature type="transmembrane region" description="Helical" evidence="7">
    <location>
        <begin position="392"/>
        <end position="412"/>
    </location>
</feature>
<evidence type="ECO:0000256" key="2">
    <source>
        <dbReference type="ARBA" id="ARBA00022448"/>
    </source>
</evidence>
<feature type="transmembrane region" description="Helical" evidence="7">
    <location>
        <begin position="305"/>
        <end position="323"/>
    </location>
</feature>
<keyword evidence="2" id="KW-0813">Transport</keyword>
<dbReference type="RefSeq" id="WP_136642405.1">
    <property type="nucleotide sequence ID" value="NZ_QYRT01000020.1"/>
</dbReference>
<evidence type="ECO:0000313" key="10">
    <source>
        <dbReference type="Proteomes" id="UP000306192"/>
    </source>
</evidence>
<dbReference type="SUPFAM" id="SSF103473">
    <property type="entry name" value="MFS general substrate transporter"/>
    <property type="match status" value="1"/>
</dbReference>
<proteinExistence type="predicted"/>
<dbReference type="GO" id="GO:0022857">
    <property type="term" value="F:transmembrane transporter activity"/>
    <property type="evidence" value="ECO:0007669"/>
    <property type="project" value="InterPro"/>
</dbReference>
<keyword evidence="10" id="KW-1185">Reference proteome</keyword>
<keyword evidence="3" id="KW-1003">Cell membrane</keyword>
<dbReference type="PROSITE" id="PS50850">
    <property type="entry name" value="MFS"/>
    <property type="match status" value="1"/>
</dbReference>
<evidence type="ECO:0000259" key="8">
    <source>
        <dbReference type="PROSITE" id="PS50850"/>
    </source>
</evidence>
<keyword evidence="4 7" id="KW-0812">Transmembrane</keyword>
<feature type="transmembrane region" description="Helical" evidence="7">
    <location>
        <begin position="84"/>
        <end position="104"/>
    </location>
</feature>
<dbReference type="InterPro" id="IPR036259">
    <property type="entry name" value="MFS_trans_sf"/>
</dbReference>
<dbReference type="OrthoDB" id="9793283at2"/>
<dbReference type="InterPro" id="IPR020846">
    <property type="entry name" value="MFS_dom"/>
</dbReference>
<feature type="transmembrane region" description="Helical" evidence="7">
    <location>
        <begin position="52"/>
        <end position="72"/>
    </location>
</feature>
<evidence type="ECO:0000313" key="9">
    <source>
        <dbReference type="EMBL" id="TIH35301.1"/>
    </source>
</evidence>
<feature type="transmembrane region" description="Helical" evidence="7">
    <location>
        <begin position="329"/>
        <end position="353"/>
    </location>
</feature>
<feature type="transmembrane region" description="Helical" evidence="7">
    <location>
        <begin position="24"/>
        <end position="46"/>
    </location>
</feature>
<dbReference type="AlphaFoldDB" id="A0A4T2BXJ8"/>
<name>A0A4T2BXJ8_9MICO</name>
<comment type="caution">
    <text evidence="9">The sequence shown here is derived from an EMBL/GenBank/DDBJ whole genome shotgun (WGS) entry which is preliminary data.</text>
</comment>
<dbReference type="InterPro" id="IPR001958">
    <property type="entry name" value="Tet-R_TetA/multi-R_MdtG-like"/>
</dbReference>
<evidence type="ECO:0000256" key="4">
    <source>
        <dbReference type="ARBA" id="ARBA00022692"/>
    </source>
</evidence>
<feature type="transmembrane region" description="Helical" evidence="7">
    <location>
        <begin position="365"/>
        <end position="386"/>
    </location>
</feature>
<evidence type="ECO:0000256" key="1">
    <source>
        <dbReference type="ARBA" id="ARBA00004651"/>
    </source>
</evidence>
<feature type="transmembrane region" description="Helical" evidence="7">
    <location>
        <begin position="175"/>
        <end position="195"/>
    </location>
</feature>
<keyword evidence="5 7" id="KW-1133">Transmembrane helix</keyword>
<reference evidence="9 10" key="1">
    <citation type="journal article" date="2019" name="Microorganisms">
        <title>Systematic Affiliation and Genome Analysis of Subtercola vilae DB165(T) with Particular Emphasis on Cold Adaptation of an Isolate from a High-Altitude Cold Volcano Lake.</title>
        <authorList>
            <person name="Villalobos A.S."/>
            <person name="Wiese J."/>
            <person name="Imhoff J.F."/>
            <person name="Dorador C."/>
            <person name="Keller A."/>
            <person name="Hentschel U."/>
        </authorList>
    </citation>
    <scope>NUCLEOTIDE SEQUENCE [LARGE SCALE GENOMIC DNA]</scope>
    <source>
        <strain evidence="9 10">DB165</strain>
    </source>
</reference>
<feature type="transmembrane region" description="Helical" evidence="7">
    <location>
        <begin position="147"/>
        <end position="169"/>
    </location>
</feature>
<dbReference type="InterPro" id="IPR011701">
    <property type="entry name" value="MFS"/>
</dbReference>
<gene>
    <name evidence="9" type="ORF">D4765_11350</name>
</gene>
<dbReference type="InterPro" id="IPR050171">
    <property type="entry name" value="MFS_Transporters"/>
</dbReference>
<dbReference type="GO" id="GO:0005886">
    <property type="term" value="C:plasma membrane"/>
    <property type="evidence" value="ECO:0007669"/>
    <property type="project" value="UniProtKB-SubCell"/>
</dbReference>
<evidence type="ECO:0000256" key="3">
    <source>
        <dbReference type="ARBA" id="ARBA00022475"/>
    </source>
</evidence>
<feature type="transmembrane region" description="Helical" evidence="7">
    <location>
        <begin position="238"/>
        <end position="255"/>
    </location>
</feature>
<evidence type="ECO:0000256" key="7">
    <source>
        <dbReference type="SAM" id="Phobius"/>
    </source>
</evidence>
<dbReference type="Gene3D" id="1.20.1250.20">
    <property type="entry name" value="MFS general substrate transporter like domains"/>
    <property type="match status" value="1"/>
</dbReference>
<dbReference type="CDD" id="cd17325">
    <property type="entry name" value="MFS_MdtG_SLC18_like"/>
    <property type="match status" value="1"/>
</dbReference>
<dbReference type="Pfam" id="PF07690">
    <property type="entry name" value="MFS_1"/>
    <property type="match status" value="1"/>
</dbReference>
<feature type="transmembrane region" description="Helical" evidence="7">
    <location>
        <begin position="275"/>
        <end position="293"/>
    </location>
</feature>
<keyword evidence="6 7" id="KW-0472">Membrane</keyword>
<sequence length="417" mass="42788">MSNGTDSEPMTSAVRSDRLRWEQIIMVCALVGTSQMTWGALIPALPQYALKFGASALLLGLIVSSFGVGRLLVNIPAGMLLQRVPARALLLTVTGLLAAVTLVTGFLDSVVLLVVARFVAGVLGGAAVTIGLAVLTQRTTAATRGSILSTVQAVQLAGAALGPVLGGVVLTVSTLPFVFVVAAVPLLLVIAWALVRPDAHFWSDQYGRDVPPGIGVATGAADQSAESDERQRLSARRLAAVCVLAFGIFFVRFGGDQSLIPLLAYDQGKLTPLTLGLAYGLTTVVSLLLLPWIGRRLNSGHRVGLLVIPTALAAGLICLYPLADMPWFFGGLIVSTGVLSGIGSLVPGVLLADQTPRSRVGTAMGVFRSVGDVGAVVGPLVLGAVLDGGGAGPATLLLAAVSLAALAGYFLLSRQSV</sequence>
<organism evidence="9 10">
    <name type="scientific">Subtercola vilae</name>
    <dbReference type="NCBI Taxonomy" id="2056433"/>
    <lineage>
        <taxon>Bacteria</taxon>
        <taxon>Bacillati</taxon>
        <taxon>Actinomycetota</taxon>
        <taxon>Actinomycetes</taxon>
        <taxon>Micrococcales</taxon>
        <taxon>Microbacteriaceae</taxon>
        <taxon>Subtercola</taxon>
    </lineage>
</organism>
<feature type="transmembrane region" description="Helical" evidence="7">
    <location>
        <begin position="110"/>
        <end position="135"/>
    </location>
</feature>
<dbReference type="EMBL" id="QYRT01000020">
    <property type="protein sequence ID" value="TIH35301.1"/>
    <property type="molecule type" value="Genomic_DNA"/>
</dbReference>